<dbReference type="EMBL" id="UINC01113038">
    <property type="protein sequence ID" value="SVC82388.1"/>
    <property type="molecule type" value="Genomic_DNA"/>
</dbReference>
<gene>
    <name evidence="1" type="ORF">METZ01_LOCUS335242</name>
</gene>
<name>A0A382QBQ4_9ZZZZ</name>
<dbReference type="AlphaFoldDB" id="A0A382QBQ4"/>
<organism evidence="1">
    <name type="scientific">marine metagenome</name>
    <dbReference type="NCBI Taxonomy" id="408172"/>
    <lineage>
        <taxon>unclassified sequences</taxon>
        <taxon>metagenomes</taxon>
        <taxon>ecological metagenomes</taxon>
    </lineage>
</organism>
<accession>A0A382QBQ4</accession>
<proteinExistence type="predicted"/>
<sequence length="84" mass="9059">MNHSRLKQINLTLILLFNCSIISAGENDFNTVWTDVPWGQGGLTPSGGVSSMNGPFDIDQDGYLEFVASSGWAGSSGNEIMVYE</sequence>
<feature type="non-terminal residue" evidence="1">
    <location>
        <position position="84"/>
    </location>
</feature>
<evidence type="ECO:0000313" key="1">
    <source>
        <dbReference type="EMBL" id="SVC82388.1"/>
    </source>
</evidence>
<reference evidence="1" key="1">
    <citation type="submission" date="2018-05" db="EMBL/GenBank/DDBJ databases">
        <authorList>
            <person name="Lanie J.A."/>
            <person name="Ng W.-L."/>
            <person name="Kazmierczak K.M."/>
            <person name="Andrzejewski T.M."/>
            <person name="Davidsen T.M."/>
            <person name="Wayne K.J."/>
            <person name="Tettelin H."/>
            <person name="Glass J.I."/>
            <person name="Rusch D."/>
            <person name="Podicherti R."/>
            <person name="Tsui H.-C.T."/>
            <person name="Winkler M.E."/>
        </authorList>
    </citation>
    <scope>NUCLEOTIDE SEQUENCE</scope>
</reference>
<protein>
    <submittedName>
        <fullName evidence="1">Uncharacterized protein</fullName>
    </submittedName>
</protein>